<proteinExistence type="predicted"/>
<dbReference type="EMBL" id="JAIWYP010000001">
    <property type="protein sequence ID" value="KAH3883691.1"/>
    <property type="molecule type" value="Genomic_DNA"/>
</dbReference>
<keyword evidence="2" id="KW-1185">Reference proteome</keyword>
<evidence type="ECO:0000313" key="2">
    <source>
        <dbReference type="Proteomes" id="UP000828390"/>
    </source>
</evidence>
<organism evidence="1 2">
    <name type="scientific">Dreissena polymorpha</name>
    <name type="common">Zebra mussel</name>
    <name type="synonym">Mytilus polymorpha</name>
    <dbReference type="NCBI Taxonomy" id="45954"/>
    <lineage>
        <taxon>Eukaryota</taxon>
        <taxon>Metazoa</taxon>
        <taxon>Spiralia</taxon>
        <taxon>Lophotrochozoa</taxon>
        <taxon>Mollusca</taxon>
        <taxon>Bivalvia</taxon>
        <taxon>Autobranchia</taxon>
        <taxon>Heteroconchia</taxon>
        <taxon>Euheterodonta</taxon>
        <taxon>Imparidentia</taxon>
        <taxon>Neoheterodontei</taxon>
        <taxon>Myida</taxon>
        <taxon>Dreissenoidea</taxon>
        <taxon>Dreissenidae</taxon>
        <taxon>Dreissena</taxon>
    </lineage>
</organism>
<dbReference type="AlphaFoldDB" id="A0A9D4MXD6"/>
<protein>
    <submittedName>
        <fullName evidence="1">Uncharacterized protein</fullName>
    </submittedName>
</protein>
<name>A0A9D4MXD6_DREPO</name>
<sequence>MTHGKTPKNLREAALSYRHMKVGERLFERSWGLTPLKIGDFVWIQNQTGRYRSCVVIQLFFQPSSTDNCHENTGRIDARASVEYFSFAFCN</sequence>
<reference evidence="1" key="1">
    <citation type="journal article" date="2019" name="bioRxiv">
        <title>The Genome of the Zebra Mussel, Dreissena polymorpha: A Resource for Invasive Species Research.</title>
        <authorList>
            <person name="McCartney M.A."/>
            <person name="Auch B."/>
            <person name="Kono T."/>
            <person name="Mallez S."/>
            <person name="Zhang Y."/>
            <person name="Obille A."/>
            <person name="Becker A."/>
            <person name="Abrahante J.E."/>
            <person name="Garbe J."/>
            <person name="Badalamenti J.P."/>
            <person name="Herman A."/>
            <person name="Mangelson H."/>
            <person name="Liachko I."/>
            <person name="Sullivan S."/>
            <person name="Sone E.D."/>
            <person name="Koren S."/>
            <person name="Silverstein K.A.T."/>
            <person name="Beckman K.B."/>
            <person name="Gohl D.M."/>
        </authorList>
    </citation>
    <scope>NUCLEOTIDE SEQUENCE</scope>
    <source>
        <strain evidence="1">Duluth1</strain>
        <tissue evidence="1">Whole animal</tissue>
    </source>
</reference>
<accession>A0A9D4MXD6</accession>
<gene>
    <name evidence="1" type="ORF">DPMN_007652</name>
</gene>
<reference evidence="1" key="2">
    <citation type="submission" date="2020-11" db="EMBL/GenBank/DDBJ databases">
        <authorList>
            <person name="McCartney M.A."/>
            <person name="Auch B."/>
            <person name="Kono T."/>
            <person name="Mallez S."/>
            <person name="Becker A."/>
            <person name="Gohl D.M."/>
            <person name="Silverstein K.A.T."/>
            <person name="Koren S."/>
            <person name="Bechman K.B."/>
            <person name="Herman A."/>
            <person name="Abrahante J.E."/>
            <person name="Garbe J."/>
        </authorList>
    </citation>
    <scope>NUCLEOTIDE SEQUENCE</scope>
    <source>
        <strain evidence="1">Duluth1</strain>
        <tissue evidence="1">Whole animal</tissue>
    </source>
</reference>
<dbReference type="Proteomes" id="UP000828390">
    <property type="component" value="Unassembled WGS sequence"/>
</dbReference>
<comment type="caution">
    <text evidence="1">The sequence shown here is derived from an EMBL/GenBank/DDBJ whole genome shotgun (WGS) entry which is preliminary data.</text>
</comment>
<evidence type="ECO:0000313" key="1">
    <source>
        <dbReference type="EMBL" id="KAH3883691.1"/>
    </source>
</evidence>